<dbReference type="AlphaFoldDB" id="A0AAW0EQE0"/>
<feature type="compositionally biased region" description="Pro residues" evidence="1">
    <location>
        <begin position="349"/>
        <end position="374"/>
    </location>
</feature>
<proteinExistence type="predicted"/>
<reference evidence="2 3" key="1">
    <citation type="journal article" date="2021" name="MBio">
        <title>A New Model Trypanosomatid, Novymonas esmeraldas: Genomic Perception of Its 'Candidatus Pandoraea novymonadis' Endosymbiont.</title>
        <authorList>
            <person name="Zakharova A."/>
            <person name="Saura A."/>
            <person name="Butenko A."/>
            <person name="Podesvova L."/>
            <person name="Warmusova S."/>
            <person name="Kostygov A.Y."/>
            <person name="Nenarokova A."/>
            <person name="Lukes J."/>
            <person name="Opperdoes F.R."/>
            <person name="Yurchenko V."/>
        </authorList>
    </citation>
    <scope>NUCLEOTIDE SEQUENCE [LARGE SCALE GENOMIC DNA]</scope>
    <source>
        <strain evidence="2 3">E262AT.01</strain>
    </source>
</reference>
<feature type="region of interest" description="Disordered" evidence="1">
    <location>
        <begin position="415"/>
        <end position="466"/>
    </location>
</feature>
<gene>
    <name evidence="2" type="ORF">NESM_000568300</name>
</gene>
<evidence type="ECO:0000256" key="1">
    <source>
        <dbReference type="SAM" id="MobiDB-lite"/>
    </source>
</evidence>
<accession>A0AAW0EQE0</accession>
<keyword evidence="3" id="KW-1185">Reference proteome</keyword>
<dbReference type="EMBL" id="JAECZO010000073">
    <property type="protein sequence ID" value="KAK7196322.1"/>
    <property type="molecule type" value="Genomic_DNA"/>
</dbReference>
<feature type="compositionally biased region" description="Low complexity" evidence="1">
    <location>
        <begin position="172"/>
        <end position="183"/>
    </location>
</feature>
<dbReference type="Proteomes" id="UP001430356">
    <property type="component" value="Unassembled WGS sequence"/>
</dbReference>
<sequence length="754" mass="80400">MASAAGAAAAAAVASFSEESAIVLDKWLYDVCGEEELQFPSHRRQQFAPYLERLRRVAKTRQFVANTFDYPSRSGTREVLVLQKTLEALAAREQAVRHEIEEVLDNVGQLRRTLEERTMGASAIVEEEAAHAASEAAAAAEKQRIGAAAAAAPATAPQRLGYAPLDSPAVKSAATPARSATSTPRPPSVEDEAAGDGGDTASTTASAPQSFSAVARAVRRDDYEKKKALALRYVAEVQSKTDDMARQRTEMAQRHTRLLVDKEQLDKEYEALQTTEELVVARHQETESRRNEEALRVREETSLYAAEEAAFAAAWAECVARLEAEPAVALSVAEAEASEDAALRSSEASPPPSPAPQMPSLSPPSTTPLSPPSTPTLSHRTDRDGAVDGDADAAAAAAAAGAAASLSDAAPALSSAAALPGENSDEEGSSRRETLSSDPPGADVSSAAPPPPPPPPPPPLPTPPRKRQALDVLRQRLSEVGTRAATHRRHLMNESQMHLGRFRQSQQRLKDWQEMVAQLHRTHHQLRGQVDTIHTVLSDTAERLEAASAAPAAQLSRLNTLLRERSYETYQFYMGSGEAAAMDLLFDANADEELRALQRPAPSTTAAGGGGDVTPVRGGTSASASLSATPTRQSSVASAYHSHDYASSPPSAVHTPPRRNGAAGNGHTIPNSIDAPHRHRSRYELVRHLQRWEAVLLTERLAIVKAAHMVPGPYSGAGANTKRVDGFSATQAYHGLRALLLQQRTSATTASSTQ</sequence>
<feature type="compositionally biased region" description="Pro residues" evidence="1">
    <location>
        <begin position="448"/>
        <end position="463"/>
    </location>
</feature>
<evidence type="ECO:0000313" key="3">
    <source>
        <dbReference type="Proteomes" id="UP001430356"/>
    </source>
</evidence>
<organism evidence="2 3">
    <name type="scientific">Novymonas esmeraldas</name>
    <dbReference type="NCBI Taxonomy" id="1808958"/>
    <lineage>
        <taxon>Eukaryota</taxon>
        <taxon>Discoba</taxon>
        <taxon>Euglenozoa</taxon>
        <taxon>Kinetoplastea</taxon>
        <taxon>Metakinetoplastina</taxon>
        <taxon>Trypanosomatida</taxon>
        <taxon>Trypanosomatidae</taxon>
        <taxon>Novymonas</taxon>
    </lineage>
</organism>
<comment type="caution">
    <text evidence="2">The sequence shown here is derived from an EMBL/GenBank/DDBJ whole genome shotgun (WGS) entry which is preliminary data.</text>
</comment>
<feature type="compositionally biased region" description="Low complexity" evidence="1">
    <location>
        <begin position="613"/>
        <end position="648"/>
    </location>
</feature>
<evidence type="ECO:0000313" key="2">
    <source>
        <dbReference type="EMBL" id="KAK7196322.1"/>
    </source>
</evidence>
<protein>
    <submittedName>
        <fullName evidence="2">Uncharacterized protein</fullName>
    </submittedName>
</protein>
<feature type="region of interest" description="Disordered" evidence="1">
    <location>
        <begin position="600"/>
        <end position="675"/>
    </location>
</feature>
<feature type="compositionally biased region" description="Polar residues" evidence="1">
    <location>
        <begin position="200"/>
        <end position="212"/>
    </location>
</feature>
<name>A0AAW0EQE0_9TRYP</name>
<feature type="region of interest" description="Disordered" evidence="1">
    <location>
        <begin position="339"/>
        <end position="387"/>
    </location>
</feature>
<feature type="region of interest" description="Disordered" evidence="1">
    <location>
        <begin position="168"/>
        <end position="217"/>
    </location>
</feature>